<feature type="transmembrane region" description="Helical" evidence="1">
    <location>
        <begin position="464"/>
        <end position="486"/>
    </location>
</feature>
<keyword evidence="1" id="KW-0812">Transmembrane</keyword>
<protein>
    <submittedName>
        <fullName evidence="2">Uncharacterized protein</fullName>
    </submittedName>
</protein>
<dbReference type="OrthoDB" id="106571at2759"/>
<evidence type="ECO:0000256" key="1">
    <source>
        <dbReference type="SAM" id="Phobius"/>
    </source>
</evidence>
<reference evidence="2" key="1">
    <citation type="submission" date="2019-03" db="EMBL/GenBank/DDBJ databases">
        <title>Long read genome sequence of the mycoparasitic Pythium oligandrum ATCC 38472 isolated from sugarbeet rhizosphere.</title>
        <authorList>
            <person name="Gaulin E."/>
        </authorList>
    </citation>
    <scope>NUCLEOTIDE SEQUENCE</scope>
    <source>
        <strain evidence="2">ATCC 38472_TT</strain>
    </source>
</reference>
<feature type="transmembrane region" description="Helical" evidence="1">
    <location>
        <begin position="507"/>
        <end position="529"/>
    </location>
</feature>
<dbReference type="EMBL" id="SPLM01000110">
    <property type="protein sequence ID" value="TMW58922.1"/>
    <property type="molecule type" value="Genomic_DNA"/>
</dbReference>
<feature type="transmembrane region" description="Helical" evidence="1">
    <location>
        <begin position="78"/>
        <end position="98"/>
    </location>
</feature>
<keyword evidence="3" id="KW-1185">Reference proteome</keyword>
<name>A0A8K1FGP5_PYTOL</name>
<organism evidence="2 3">
    <name type="scientific">Pythium oligandrum</name>
    <name type="common">Mycoparasitic fungus</name>
    <dbReference type="NCBI Taxonomy" id="41045"/>
    <lineage>
        <taxon>Eukaryota</taxon>
        <taxon>Sar</taxon>
        <taxon>Stramenopiles</taxon>
        <taxon>Oomycota</taxon>
        <taxon>Peronosporomycetes</taxon>
        <taxon>Pythiales</taxon>
        <taxon>Pythiaceae</taxon>
        <taxon>Pythium</taxon>
    </lineage>
</organism>
<keyword evidence="1" id="KW-0472">Membrane</keyword>
<feature type="transmembrane region" description="Helical" evidence="1">
    <location>
        <begin position="422"/>
        <end position="444"/>
    </location>
</feature>
<evidence type="ECO:0000313" key="2">
    <source>
        <dbReference type="EMBL" id="TMW58922.1"/>
    </source>
</evidence>
<evidence type="ECO:0000313" key="3">
    <source>
        <dbReference type="Proteomes" id="UP000794436"/>
    </source>
</evidence>
<sequence>MIVPASTQDESVAALRGPTAPIISSGSSRRQRWVQLQLRALQTRVWTYIHADWQSHYSLDKLLCLYDYSATTSTLTKLLTLALTPVPTLFIVMIIEAIPLQDFRLGWAHNPGFFARTFIRWFSAGIATGVQWGCHVPELAPPTLPMVIVTGFQAAWVVGGIIGLTEAVGVFPVPYSAFAVLPVFTSVGWGARVYWMRRTLWNRAEPEQSRVERAKLSKLLDVLGFCNQFISVYTISAMVFSQIPAGYQLLLAAVLQLLKIWVKQTEWVKAQLHWPQNDLAALHVATNGQLFHQLFTAMCFQTSKSTLTLALIVMLGIIQDVMAIRAIQRRIHQVNKLQHKVSLSNPASKVSLKTLRSIRAVWPAPDESMPASDQVPTESSWEHYRIRAAELIHSNDPKPPALSQDEIQCVERLTQLYHCRELVLLRMYMDIFVSCLYFVVVAGIRRSVSARYRGFFGTADLGSLFWRIGSQVTTRCVTLSVLLWYLRDQNHPDGLDHLAFILRRQWQPLHGSCMLMALSVIGFSVAHYGNDTTFRFTWLKSKPPAD</sequence>
<dbReference type="AlphaFoldDB" id="A0A8K1FGP5"/>
<feature type="transmembrane region" description="Helical" evidence="1">
    <location>
        <begin position="175"/>
        <end position="195"/>
    </location>
</feature>
<comment type="caution">
    <text evidence="2">The sequence shown here is derived from an EMBL/GenBank/DDBJ whole genome shotgun (WGS) entry which is preliminary data.</text>
</comment>
<keyword evidence="1" id="KW-1133">Transmembrane helix</keyword>
<gene>
    <name evidence="2" type="ORF">Poli38472_007067</name>
</gene>
<accession>A0A8K1FGP5</accession>
<dbReference type="Proteomes" id="UP000794436">
    <property type="component" value="Unassembled WGS sequence"/>
</dbReference>
<proteinExistence type="predicted"/>